<sequence length="219" mass="23757">MEGPKSPLQLQPPTYGKRITVLSIDGGGIRGVIPGTILNFLESELQALVAISQVTKQAFAGKNQDLFPSKTIDYGRFLVISIGTGTAKVEMKYNASTAAKWGVLCWLMHGGSSPIVDVFTQASADMVDFHSSVLFQALHSQDNYLRIQDDTLSGTDASVDVSTRENLEKLVEIEESLLKKPVSRVNLETGVTEPIDNGDTNEHALKNWTGGSSYELLAQ</sequence>
<dbReference type="InterPro" id="IPR016035">
    <property type="entry name" value="Acyl_Trfase/lysoPLipase"/>
</dbReference>
<dbReference type="GO" id="GO:0047372">
    <property type="term" value="F:monoacylglycerol lipase activity"/>
    <property type="evidence" value="ECO:0007669"/>
    <property type="project" value="TreeGrafter"/>
</dbReference>
<dbReference type="OrthoDB" id="1658288at2759"/>
<dbReference type="AlphaFoldDB" id="A0A834LK41"/>
<dbReference type="SUPFAM" id="SSF52151">
    <property type="entry name" value="FabD/lysophospholipase-like"/>
    <property type="match status" value="1"/>
</dbReference>
<evidence type="ECO:0000313" key="2">
    <source>
        <dbReference type="Proteomes" id="UP000626092"/>
    </source>
</evidence>
<comment type="caution">
    <text evidence="1">The sequence shown here is derived from an EMBL/GenBank/DDBJ whole genome shotgun (WGS) entry which is preliminary data.</text>
</comment>
<name>A0A834LK41_RHOSS</name>
<dbReference type="GO" id="GO:0004620">
    <property type="term" value="F:phospholipase activity"/>
    <property type="evidence" value="ECO:0007669"/>
    <property type="project" value="TreeGrafter"/>
</dbReference>
<gene>
    <name evidence="1" type="ORF">RHSIM_Rhsim07G0230600</name>
</gene>
<evidence type="ECO:0000313" key="1">
    <source>
        <dbReference type="EMBL" id="KAF7137494.1"/>
    </source>
</evidence>
<evidence type="ECO:0008006" key="3">
    <source>
        <dbReference type="Google" id="ProtNLM"/>
    </source>
</evidence>
<dbReference type="Proteomes" id="UP000626092">
    <property type="component" value="Unassembled WGS sequence"/>
</dbReference>
<protein>
    <recommendedName>
        <fullName evidence="3">Patatin</fullName>
    </recommendedName>
</protein>
<accession>A0A834LK41</accession>
<proteinExistence type="predicted"/>
<dbReference type="Gene3D" id="3.40.1090.10">
    <property type="entry name" value="Cytosolic phospholipase A2 catalytic domain"/>
    <property type="match status" value="2"/>
</dbReference>
<organism evidence="1 2">
    <name type="scientific">Rhododendron simsii</name>
    <name type="common">Sims's rhododendron</name>
    <dbReference type="NCBI Taxonomy" id="118357"/>
    <lineage>
        <taxon>Eukaryota</taxon>
        <taxon>Viridiplantae</taxon>
        <taxon>Streptophyta</taxon>
        <taxon>Embryophyta</taxon>
        <taxon>Tracheophyta</taxon>
        <taxon>Spermatophyta</taxon>
        <taxon>Magnoliopsida</taxon>
        <taxon>eudicotyledons</taxon>
        <taxon>Gunneridae</taxon>
        <taxon>Pentapetalae</taxon>
        <taxon>asterids</taxon>
        <taxon>Ericales</taxon>
        <taxon>Ericaceae</taxon>
        <taxon>Ericoideae</taxon>
        <taxon>Rhodoreae</taxon>
        <taxon>Rhododendron</taxon>
    </lineage>
</organism>
<dbReference type="PANTHER" id="PTHR32176">
    <property type="entry name" value="XYLOSE ISOMERASE"/>
    <property type="match status" value="1"/>
</dbReference>
<reference evidence="1" key="1">
    <citation type="submission" date="2019-11" db="EMBL/GenBank/DDBJ databases">
        <authorList>
            <person name="Liu Y."/>
            <person name="Hou J."/>
            <person name="Li T.-Q."/>
            <person name="Guan C.-H."/>
            <person name="Wu X."/>
            <person name="Wu H.-Z."/>
            <person name="Ling F."/>
            <person name="Zhang R."/>
            <person name="Shi X.-G."/>
            <person name="Ren J.-P."/>
            <person name="Chen E.-F."/>
            <person name="Sun J.-M."/>
        </authorList>
    </citation>
    <scope>NUCLEOTIDE SEQUENCE</scope>
    <source>
        <strain evidence="1">Adult_tree_wgs_1</strain>
        <tissue evidence="1">Leaves</tissue>
    </source>
</reference>
<dbReference type="EMBL" id="WJXA01000007">
    <property type="protein sequence ID" value="KAF7137494.1"/>
    <property type="molecule type" value="Genomic_DNA"/>
</dbReference>
<keyword evidence="2" id="KW-1185">Reference proteome</keyword>
<dbReference type="PANTHER" id="PTHR32176:SF92">
    <property type="entry name" value="XYLOSE ISOMERASE"/>
    <property type="match status" value="1"/>
</dbReference>